<name>A0ACB9MIK7_BAUVA</name>
<accession>A0ACB9MIK7</accession>
<evidence type="ECO:0000313" key="1">
    <source>
        <dbReference type="EMBL" id="KAI4323998.1"/>
    </source>
</evidence>
<sequence length="87" mass="9667">MSVLDPLLDEALRGNPTVKEGRKNKKILIRPLKVSRNRKKACEWKMECCSNEATETDAATNGGIHFQVQKSCITMPALVGGIEHCQE</sequence>
<proteinExistence type="predicted"/>
<comment type="caution">
    <text evidence="1">The sequence shown here is derived from an EMBL/GenBank/DDBJ whole genome shotgun (WGS) entry which is preliminary data.</text>
</comment>
<keyword evidence="2" id="KW-1185">Reference proteome</keyword>
<protein>
    <submittedName>
        <fullName evidence="1">Uncharacterized protein</fullName>
    </submittedName>
</protein>
<gene>
    <name evidence="1" type="ORF">L6164_023566</name>
</gene>
<dbReference type="Proteomes" id="UP000828941">
    <property type="component" value="Chromosome 9"/>
</dbReference>
<reference evidence="1 2" key="1">
    <citation type="journal article" date="2022" name="DNA Res.">
        <title>Chromosomal-level genome assembly of the orchid tree Bauhinia variegata (Leguminosae; Cercidoideae) supports the allotetraploid origin hypothesis of Bauhinia.</title>
        <authorList>
            <person name="Zhong Y."/>
            <person name="Chen Y."/>
            <person name="Zheng D."/>
            <person name="Pang J."/>
            <person name="Liu Y."/>
            <person name="Luo S."/>
            <person name="Meng S."/>
            <person name="Qian L."/>
            <person name="Wei D."/>
            <person name="Dai S."/>
            <person name="Zhou R."/>
        </authorList>
    </citation>
    <scope>NUCLEOTIDE SEQUENCE [LARGE SCALE GENOMIC DNA]</scope>
    <source>
        <strain evidence="1">BV-YZ2020</strain>
    </source>
</reference>
<evidence type="ECO:0000313" key="2">
    <source>
        <dbReference type="Proteomes" id="UP000828941"/>
    </source>
</evidence>
<dbReference type="EMBL" id="CM039434">
    <property type="protein sequence ID" value="KAI4323998.1"/>
    <property type="molecule type" value="Genomic_DNA"/>
</dbReference>
<organism evidence="1 2">
    <name type="scientific">Bauhinia variegata</name>
    <name type="common">Purple orchid tree</name>
    <name type="synonym">Phanera variegata</name>
    <dbReference type="NCBI Taxonomy" id="167791"/>
    <lineage>
        <taxon>Eukaryota</taxon>
        <taxon>Viridiplantae</taxon>
        <taxon>Streptophyta</taxon>
        <taxon>Embryophyta</taxon>
        <taxon>Tracheophyta</taxon>
        <taxon>Spermatophyta</taxon>
        <taxon>Magnoliopsida</taxon>
        <taxon>eudicotyledons</taxon>
        <taxon>Gunneridae</taxon>
        <taxon>Pentapetalae</taxon>
        <taxon>rosids</taxon>
        <taxon>fabids</taxon>
        <taxon>Fabales</taxon>
        <taxon>Fabaceae</taxon>
        <taxon>Cercidoideae</taxon>
        <taxon>Cercideae</taxon>
        <taxon>Bauhiniinae</taxon>
        <taxon>Bauhinia</taxon>
    </lineage>
</organism>